<feature type="transmembrane region" description="Helical" evidence="8">
    <location>
        <begin position="6"/>
        <end position="28"/>
    </location>
</feature>
<keyword evidence="10" id="KW-1185">Reference proteome</keyword>
<dbReference type="VEuPathDB" id="FungiDB:PMAA_014720"/>
<feature type="binding site" description="axial binding residue" evidence="7">
    <location>
        <position position="486"/>
    </location>
    <ligand>
        <name>heme</name>
        <dbReference type="ChEBI" id="CHEBI:30413"/>
    </ligand>
    <ligandPart>
        <name>Fe</name>
        <dbReference type="ChEBI" id="CHEBI:18248"/>
    </ligandPart>
</feature>
<dbReference type="GO" id="GO:0020037">
    <property type="term" value="F:heme binding"/>
    <property type="evidence" value="ECO:0007669"/>
    <property type="project" value="InterPro"/>
</dbReference>
<proteinExistence type="inferred from homology"/>
<evidence type="ECO:0000256" key="4">
    <source>
        <dbReference type="ARBA" id="ARBA00023002"/>
    </source>
</evidence>
<dbReference type="Proteomes" id="UP000001294">
    <property type="component" value="Unassembled WGS sequence"/>
</dbReference>
<evidence type="ECO:0000313" key="9">
    <source>
        <dbReference type="EMBL" id="EEA19212.1"/>
    </source>
</evidence>
<keyword evidence="5 7" id="KW-0408">Iron</keyword>
<protein>
    <submittedName>
        <fullName evidence="9">Benzoate 4-monooxygenase cytochrome P450, putative</fullName>
    </submittedName>
</protein>
<dbReference type="STRING" id="441960.B6QW84"/>
<keyword evidence="8" id="KW-0812">Transmembrane</keyword>
<dbReference type="EMBL" id="DS995906">
    <property type="protein sequence ID" value="EEA19212.1"/>
    <property type="molecule type" value="Genomic_DNA"/>
</dbReference>
<dbReference type="PhylomeDB" id="B6QW84"/>
<dbReference type="PRINTS" id="PR00463">
    <property type="entry name" value="EP450I"/>
</dbReference>
<dbReference type="GO" id="GO:0005506">
    <property type="term" value="F:iron ion binding"/>
    <property type="evidence" value="ECO:0007669"/>
    <property type="project" value="InterPro"/>
</dbReference>
<dbReference type="PANTHER" id="PTHR24305">
    <property type="entry name" value="CYTOCHROME P450"/>
    <property type="match status" value="1"/>
</dbReference>
<evidence type="ECO:0000256" key="6">
    <source>
        <dbReference type="ARBA" id="ARBA00023033"/>
    </source>
</evidence>
<keyword evidence="7" id="KW-0349">Heme</keyword>
<keyword evidence="4" id="KW-0560">Oxidoreductase</keyword>
<dbReference type="SUPFAM" id="SSF48264">
    <property type="entry name" value="Cytochrome P450"/>
    <property type="match status" value="1"/>
</dbReference>
<dbReference type="PANTHER" id="PTHR24305:SF187">
    <property type="entry name" value="P450, PUTATIVE (EUROFUNG)-RELATED"/>
    <property type="match status" value="1"/>
</dbReference>
<feature type="transmembrane region" description="Helical" evidence="8">
    <location>
        <begin position="65"/>
        <end position="90"/>
    </location>
</feature>
<name>B6QW84_TALMQ</name>
<evidence type="ECO:0000256" key="7">
    <source>
        <dbReference type="PIRSR" id="PIRSR602401-1"/>
    </source>
</evidence>
<dbReference type="Pfam" id="PF00067">
    <property type="entry name" value="p450"/>
    <property type="match status" value="1"/>
</dbReference>
<reference evidence="10" key="1">
    <citation type="journal article" date="2015" name="Genome Announc.">
        <title>Genome sequence of the AIDS-associated pathogen Penicillium marneffei (ATCC18224) and its near taxonomic relative Talaromyces stipitatus (ATCC10500).</title>
        <authorList>
            <person name="Nierman W.C."/>
            <person name="Fedorova-Abrams N.D."/>
            <person name="Andrianopoulos A."/>
        </authorList>
    </citation>
    <scope>NUCLEOTIDE SEQUENCE [LARGE SCALE GENOMIC DNA]</scope>
    <source>
        <strain evidence="10">ATCC 18224 / CBS 334.59 / QM 7333</strain>
    </source>
</reference>
<dbReference type="InterPro" id="IPR002401">
    <property type="entry name" value="Cyt_P450_E_grp-I"/>
</dbReference>
<dbReference type="Gene3D" id="1.10.630.10">
    <property type="entry name" value="Cytochrome P450"/>
    <property type="match status" value="1"/>
</dbReference>
<accession>B6QW84</accession>
<dbReference type="PRINTS" id="PR00385">
    <property type="entry name" value="P450"/>
</dbReference>
<organism evidence="9 10">
    <name type="scientific">Talaromyces marneffei (strain ATCC 18224 / CBS 334.59 / QM 7333)</name>
    <name type="common">Penicillium marneffei</name>
    <dbReference type="NCBI Taxonomy" id="441960"/>
    <lineage>
        <taxon>Eukaryota</taxon>
        <taxon>Fungi</taxon>
        <taxon>Dikarya</taxon>
        <taxon>Ascomycota</taxon>
        <taxon>Pezizomycotina</taxon>
        <taxon>Eurotiomycetes</taxon>
        <taxon>Eurotiomycetidae</taxon>
        <taxon>Eurotiales</taxon>
        <taxon>Trichocomaceae</taxon>
        <taxon>Talaromyces</taxon>
        <taxon>Talaromyces sect. Talaromyces</taxon>
    </lineage>
</organism>
<dbReference type="HOGENOM" id="CLU_001570_14_10_1"/>
<dbReference type="InterPro" id="IPR036396">
    <property type="entry name" value="Cyt_P450_sf"/>
</dbReference>
<comment type="similarity">
    <text evidence="2">Belongs to the cytochrome P450 family.</text>
</comment>
<sequence>MADIQQSPIAAVLATASATGIALHLFFFKIVEVDKRPVSTTAAFIAAYPLIFITLPSISDEYNGIFWRLFISSFTWSCLVISLFSSILIYRAFFHPLKGFPGPFNARLSKFWSLKKVVDSKLRWWKILDRLHEQYGDYVRTGPRELVIFDPAALTPVLGFASITGKGPFYDSMETSVNTSRDKEFHRKRRKIWDNAFKKSLSDYGPRIEEFTGQLIERIEKNDGKPILLNEICIHYSYDVMSALAFGDPMGFLKGDSNDVANSVLDNIQKGVDAIGLLLHVPWLMGTLTTFSWAIGPMRQWNEYSEQLVVLRKEMKNPKPDLFGHLLDNTEDTATGRALLNSECRLIVGAGSDTTATALTFLFVQLALYPEWILRLREEMDPIFSASGYECTRTYPVLDAIINESMRLHPSVFFGSQRETPPQGMQIGETFIPGNTIISIPGYQLARDERNFVLANDFLPERWYSKPELTINKTAHMPFLIGPFNCAGRNLAMMELRSVVARVVHEFDVSFPKGVEFDAVNYFDRVKDHFIAGAPKQDMVFTKRK</sequence>
<keyword evidence="3 7" id="KW-0479">Metal-binding</keyword>
<feature type="transmembrane region" description="Helical" evidence="8">
    <location>
        <begin position="40"/>
        <end position="59"/>
    </location>
</feature>
<evidence type="ECO:0000256" key="2">
    <source>
        <dbReference type="ARBA" id="ARBA00010617"/>
    </source>
</evidence>
<dbReference type="GO" id="GO:0004497">
    <property type="term" value="F:monooxygenase activity"/>
    <property type="evidence" value="ECO:0007669"/>
    <property type="project" value="UniProtKB-KW"/>
</dbReference>
<dbReference type="OrthoDB" id="4226488at2759"/>
<dbReference type="GO" id="GO:0016705">
    <property type="term" value="F:oxidoreductase activity, acting on paired donors, with incorporation or reduction of molecular oxygen"/>
    <property type="evidence" value="ECO:0007669"/>
    <property type="project" value="InterPro"/>
</dbReference>
<dbReference type="InterPro" id="IPR050121">
    <property type="entry name" value="Cytochrome_P450_monoxygenase"/>
</dbReference>
<keyword evidence="6 9" id="KW-0503">Monooxygenase</keyword>
<dbReference type="SMR" id="B6QW84"/>
<dbReference type="CDD" id="cd11061">
    <property type="entry name" value="CYP67-like"/>
    <property type="match status" value="1"/>
</dbReference>
<dbReference type="AlphaFoldDB" id="B6QW84"/>
<dbReference type="InterPro" id="IPR001128">
    <property type="entry name" value="Cyt_P450"/>
</dbReference>
<keyword evidence="8" id="KW-0472">Membrane</keyword>
<comment type="cofactor">
    <cofactor evidence="1 7">
        <name>heme</name>
        <dbReference type="ChEBI" id="CHEBI:30413"/>
    </cofactor>
</comment>
<evidence type="ECO:0000256" key="3">
    <source>
        <dbReference type="ARBA" id="ARBA00022723"/>
    </source>
</evidence>
<gene>
    <name evidence="9" type="ORF">PMAA_014720</name>
</gene>
<evidence type="ECO:0000313" key="10">
    <source>
        <dbReference type="Proteomes" id="UP000001294"/>
    </source>
</evidence>
<evidence type="ECO:0000256" key="5">
    <source>
        <dbReference type="ARBA" id="ARBA00023004"/>
    </source>
</evidence>
<evidence type="ECO:0000256" key="1">
    <source>
        <dbReference type="ARBA" id="ARBA00001971"/>
    </source>
</evidence>
<keyword evidence="8" id="KW-1133">Transmembrane helix</keyword>
<evidence type="ECO:0000256" key="8">
    <source>
        <dbReference type="SAM" id="Phobius"/>
    </source>
</evidence>